<protein>
    <submittedName>
        <fullName evidence="2">Uncharacterized protein</fullName>
    </submittedName>
</protein>
<feature type="region of interest" description="Disordered" evidence="1">
    <location>
        <begin position="140"/>
        <end position="160"/>
    </location>
</feature>
<dbReference type="Proteomes" id="UP000016935">
    <property type="component" value="Unassembled WGS sequence"/>
</dbReference>
<dbReference type="eggNOG" id="ENOG502T48V">
    <property type="taxonomic scope" value="Eukaryota"/>
</dbReference>
<gene>
    <name evidence="2" type="ORF">SETTUDRAFT_168002</name>
</gene>
<feature type="region of interest" description="Disordered" evidence="1">
    <location>
        <begin position="343"/>
        <end position="368"/>
    </location>
</feature>
<evidence type="ECO:0000313" key="3">
    <source>
        <dbReference type="Proteomes" id="UP000016935"/>
    </source>
</evidence>
<feature type="compositionally biased region" description="Basic and acidic residues" evidence="1">
    <location>
        <begin position="346"/>
        <end position="358"/>
    </location>
</feature>
<feature type="compositionally biased region" description="Polar residues" evidence="1">
    <location>
        <begin position="141"/>
        <end position="151"/>
    </location>
</feature>
<dbReference type="HOGENOM" id="CLU_058880_0_0_1"/>
<accession>R0KHN8</accession>
<evidence type="ECO:0000256" key="1">
    <source>
        <dbReference type="SAM" id="MobiDB-lite"/>
    </source>
</evidence>
<proteinExistence type="predicted"/>
<keyword evidence="3" id="KW-1185">Reference proteome</keyword>
<name>R0KHN8_EXST2</name>
<sequence length="394" mass="45101">MENIKPKPGKLWERTNYTSPEDRTMIGGAIGMLMALNPRALPGAYGVSRFIGAATLGCAFGSKIGQLVFVRVSEPLLTLLHANDSVLRMQAYEKLQHDSEARDSLSMAGKLALKYYTSPSLGFLRYQLALIRGTGDIFDEPQQTKSSTQSPHGHESRSSLQAEANKYTVVQVEFKQSELAGPDIEAGYRAYKDSLDSRDEGSIRDWLERLQDLKKRVGIEIQFVWKHLAQREHEFYLHVKEDWVKDATRRELQLLNNMAADLVTRYAILEYHEKDAQKRLEQMKQTDPLSPAPITAYETPQHPTVVAQDDYKGLQIVTEQVRTNFSRQKELLAHLQQNNYYFMASHPDEGTPRSEHSKQLQRNSSDMYKNVVATGRLLEWLEEQEREADEQVKR</sequence>
<dbReference type="EMBL" id="KB908526">
    <property type="protein sequence ID" value="EOA88739.1"/>
    <property type="molecule type" value="Genomic_DNA"/>
</dbReference>
<reference evidence="2 3" key="1">
    <citation type="journal article" date="2012" name="PLoS Pathog.">
        <title>Diverse lifestyles and strategies of plant pathogenesis encoded in the genomes of eighteen Dothideomycetes fungi.</title>
        <authorList>
            <person name="Ohm R.A."/>
            <person name="Feau N."/>
            <person name="Henrissat B."/>
            <person name="Schoch C.L."/>
            <person name="Horwitz B.A."/>
            <person name="Barry K.W."/>
            <person name="Condon B.J."/>
            <person name="Copeland A.C."/>
            <person name="Dhillon B."/>
            <person name="Glaser F."/>
            <person name="Hesse C.N."/>
            <person name="Kosti I."/>
            <person name="LaButti K."/>
            <person name="Lindquist E.A."/>
            <person name="Lucas S."/>
            <person name="Salamov A.A."/>
            <person name="Bradshaw R.E."/>
            <person name="Ciuffetti L."/>
            <person name="Hamelin R.C."/>
            <person name="Kema G.H.J."/>
            <person name="Lawrence C."/>
            <person name="Scott J.A."/>
            <person name="Spatafora J.W."/>
            <person name="Turgeon B.G."/>
            <person name="de Wit P.J.G.M."/>
            <person name="Zhong S."/>
            <person name="Goodwin S.B."/>
            <person name="Grigoriev I.V."/>
        </authorList>
    </citation>
    <scope>NUCLEOTIDE SEQUENCE [LARGE SCALE GENOMIC DNA]</scope>
    <source>
        <strain evidence="3">28A</strain>
    </source>
</reference>
<reference evidence="2 3" key="2">
    <citation type="journal article" date="2013" name="PLoS Genet.">
        <title>Comparative genome structure, secondary metabolite, and effector coding capacity across Cochliobolus pathogens.</title>
        <authorList>
            <person name="Condon B.J."/>
            <person name="Leng Y."/>
            <person name="Wu D."/>
            <person name="Bushley K.E."/>
            <person name="Ohm R.A."/>
            <person name="Otillar R."/>
            <person name="Martin J."/>
            <person name="Schackwitz W."/>
            <person name="Grimwood J."/>
            <person name="MohdZainudin N."/>
            <person name="Xue C."/>
            <person name="Wang R."/>
            <person name="Manning V.A."/>
            <person name="Dhillon B."/>
            <person name="Tu Z.J."/>
            <person name="Steffenson B.J."/>
            <person name="Salamov A."/>
            <person name="Sun H."/>
            <person name="Lowry S."/>
            <person name="LaButti K."/>
            <person name="Han J."/>
            <person name="Copeland A."/>
            <person name="Lindquist E."/>
            <person name="Barry K."/>
            <person name="Schmutz J."/>
            <person name="Baker S.E."/>
            <person name="Ciuffetti L.M."/>
            <person name="Grigoriev I.V."/>
            <person name="Zhong S."/>
            <person name="Turgeon B.G."/>
        </authorList>
    </citation>
    <scope>NUCLEOTIDE SEQUENCE [LARGE SCALE GENOMIC DNA]</scope>
    <source>
        <strain evidence="3">28A</strain>
    </source>
</reference>
<evidence type="ECO:0000313" key="2">
    <source>
        <dbReference type="EMBL" id="EOA88739.1"/>
    </source>
</evidence>
<dbReference type="RefSeq" id="XP_008023421.1">
    <property type="nucleotide sequence ID" value="XM_008025230.1"/>
</dbReference>
<dbReference type="AlphaFoldDB" id="R0KHN8"/>
<dbReference type="GeneID" id="19400385"/>
<organism evidence="2 3">
    <name type="scientific">Exserohilum turcicum (strain 28A)</name>
    <name type="common">Northern leaf blight fungus</name>
    <name type="synonym">Setosphaeria turcica</name>
    <dbReference type="NCBI Taxonomy" id="671987"/>
    <lineage>
        <taxon>Eukaryota</taxon>
        <taxon>Fungi</taxon>
        <taxon>Dikarya</taxon>
        <taxon>Ascomycota</taxon>
        <taxon>Pezizomycotina</taxon>
        <taxon>Dothideomycetes</taxon>
        <taxon>Pleosporomycetidae</taxon>
        <taxon>Pleosporales</taxon>
        <taxon>Pleosporineae</taxon>
        <taxon>Pleosporaceae</taxon>
        <taxon>Exserohilum</taxon>
    </lineage>
</organism>
<dbReference type="OrthoDB" id="3915128at2759"/>